<evidence type="ECO:0000313" key="5">
    <source>
        <dbReference type="Proteomes" id="UP001221757"/>
    </source>
</evidence>
<sequence>MSSTRLSVQWMNELSTSAPSFPSRVSLFLLSASASPRVCRACGTVCPGMTGLRASSAVRTSASGFWFLLLVLLVHRGACATIAVSVFVSGTHVRPADAPPRRDVPHVDPSPARAAPVPRPSSGPAPPPAKHRRPPYERRASPPPIATLPTHSGSPSPSPAVSTPPLPPPHHHPGYAYDMPRGSGAGGYIHAPPPPPQYHDERYAPHPHAPHPHAPHPHDPDAHGPFPIQHAGYVPYPLPGTILSAPMAPPQNGQQQQGGVVQVVHTDDAATKLSDRLCNKCGLFERTHSRPRPEQLPHKRGPLASSTLRSRSPPGSQPQQPAYAQPHYAPRQSSPYIAPLASSASAPPSAASANPPSHPGTPNPQQANGNAQANGRASAMRARAGGPPAAGEEKRSASPRERDEWREERSERRGSGGGSGGARTSR</sequence>
<feature type="region of interest" description="Disordered" evidence="2">
    <location>
        <begin position="93"/>
        <end position="228"/>
    </location>
</feature>
<dbReference type="AlphaFoldDB" id="A0AAD7CN36"/>
<feature type="compositionally biased region" description="Pro residues" evidence="2">
    <location>
        <begin position="117"/>
        <end position="128"/>
    </location>
</feature>
<keyword evidence="1" id="KW-0479">Metal-binding</keyword>
<proteinExistence type="predicted"/>
<keyword evidence="5" id="KW-1185">Reference proteome</keyword>
<protein>
    <recommendedName>
        <fullName evidence="3">GATA-type domain-containing protein</fullName>
    </recommendedName>
</protein>
<feature type="compositionally biased region" description="Basic and acidic residues" evidence="2">
    <location>
        <begin position="391"/>
        <end position="414"/>
    </location>
</feature>
<evidence type="ECO:0000256" key="2">
    <source>
        <dbReference type="SAM" id="MobiDB-lite"/>
    </source>
</evidence>
<feature type="compositionally biased region" description="Low complexity" evidence="2">
    <location>
        <begin position="309"/>
        <end position="355"/>
    </location>
</feature>
<organism evidence="4 5">
    <name type="scientific">Mycena rosella</name>
    <name type="common">Pink bonnet</name>
    <name type="synonym">Agaricus rosellus</name>
    <dbReference type="NCBI Taxonomy" id="1033263"/>
    <lineage>
        <taxon>Eukaryota</taxon>
        <taxon>Fungi</taxon>
        <taxon>Dikarya</taxon>
        <taxon>Basidiomycota</taxon>
        <taxon>Agaricomycotina</taxon>
        <taxon>Agaricomycetes</taxon>
        <taxon>Agaricomycetidae</taxon>
        <taxon>Agaricales</taxon>
        <taxon>Marasmiineae</taxon>
        <taxon>Mycenaceae</taxon>
        <taxon>Mycena</taxon>
    </lineage>
</organism>
<keyword evidence="1" id="KW-0862">Zinc</keyword>
<gene>
    <name evidence="4" type="ORF">B0H17DRAFT_1100180</name>
</gene>
<evidence type="ECO:0000313" key="4">
    <source>
        <dbReference type="EMBL" id="KAJ7654236.1"/>
    </source>
</evidence>
<evidence type="ECO:0000256" key="1">
    <source>
        <dbReference type="PROSITE-ProRule" id="PRU00094"/>
    </source>
</evidence>
<feature type="domain" description="GATA-type" evidence="3">
    <location>
        <begin position="277"/>
        <end position="311"/>
    </location>
</feature>
<dbReference type="GO" id="GO:0008270">
    <property type="term" value="F:zinc ion binding"/>
    <property type="evidence" value="ECO:0007669"/>
    <property type="project" value="UniProtKB-KW"/>
</dbReference>
<evidence type="ECO:0000259" key="3">
    <source>
        <dbReference type="PROSITE" id="PS50114"/>
    </source>
</evidence>
<dbReference type="PROSITE" id="PS50114">
    <property type="entry name" value="GATA_ZN_FINGER_2"/>
    <property type="match status" value="1"/>
</dbReference>
<feature type="compositionally biased region" description="Gly residues" evidence="2">
    <location>
        <begin position="415"/>
        <end position="426"/>
    </location>
</feature>
<accession>A0AAD7CN36</accession>
<dbReference type="GO" id="GO:0006355">
    <property type="term" value="P:regulation of DNA-templated transcription"/>
    <property type="evidence" value="ECO:0007669"/>
    <property type="project" value="InterPro"/>
</dbReference>
<name>A0AAD7CN36_MYCRO</name>
<reference evidence="4" key="1">
    <citation type="submission" date="2023-03" db="EMBL/GenBank/DDBJ databases">
        <title>Massive genome expansion in bonnet fungi (Mycena s.s.) driven by repeated elements and novel gene families across ecological guilds.</title>
        <authorList>
            <consortium name="Lawrence Berkeley National Laboratory"/>
            <person name="Harder C.B."/>
            <person name="Miyauchi S."/>
            <person name="Viragh M."/>
            <person name="Kuo A."/>
            <person name="Thoen E."/>
            <person name="Andreopoulos B."/>
            <person name="Lu D."/>
            <person name="Skrede I."/>
            <person name="Drula E."/>
            <person name="Henrissat B."/>
            <person name="Morin E."/>
            <person name="Kohler A."/>
            <person name="Barry K."/>
            <person name="LaButti K."/>
            <person name="Morin E."/>
            <person name="Salamov A."/>
            <person name="Lipzen A."/>
            <person name="Mereny Z."/>
            <person name="Hegedus B."/>
            <person name="Baldrian P."/>
            <person name="Stursova M."/>
            <person name="Weitz H."/>
            <person name="Taylor A."/>
            <person name="Grigoriev I.V."/>
            <person name="Nagy L.G."/>
            <person name="Martin F."/>
            <person name="Kauserud H."/>
        </authorList>
    </citation>
    <scope>NUCLEOTIDE SEQUENCE</scope>
    <source>
        <strain evidence="4">CBHHK067</strain>
    </source>
</reference>
<feature type="compositionally biased region" description="Low complexity" evidence="2">
    <location>
        <begin position="363"/>
        <end position="390"/>
    </location>
</feature>
<feature type="region of interest" description="Disordered" evidence="2">
    <location>
        <begin position="285"/>
        <end position="426"/>
    </location>
</feature>
<keyword evidence="1" id="KW-0863">Zinc-finger</keyword>
<comment type="caution">
    <text evidence="4">The sequence shown here is derived from an EMBL/GenBank/DDBJ whole genome shotgun (WGS) entry which is preliminary data.</text>
</comment>
<dbReference type="Proteomes" id="UP001221757">
    <property type="component" value="Unassembled WGS sequence"/>
</dbReference>
<feature type="compositionally biased region" description="Pro residues" evidence="2">
    <location>
        <begin position="156"/>
        <end position="168"/>
    </location>
</feature>
<dbReference type="EMBL" id="JARKIE010000325">
    <property type="protein sequence ID" value="KAJ7654236.1"/>
    <property type="molecule type" value="Genomic_DNA"/>
</dbReference>
<feature type="compositionally biased region" description="Basic and acidic residues" evidence="2">
    <location>
        <begin position="285"/>
        <end position="297"/>
    </location>
</feature>
<dbReference type="InterPro" id="IPR000679">
    <property type="entry name" value="Znf_GATA"/>
</dbReference>
<dbReference type="GO" id="GO:0043565">
    <property type="term" value="F:sequence-specific DNA binding"/>
    <property type="evidence" value="ECO:0007669"/>
    <property type="project" value="InterPro"/>
</dbReference>